<proteinExistence type="inferred from homology"/>
<feature type="domain" description="Aspartyl/asparaginy/proline hydroxylase" evidence="6">
    <location>
        <begin position="594"/>
        <end position="658"/>
    </location>
</feature>
<keyword evidence="5" id="KW-0472">Membrane</keyword>
<reference evidence="7" key="1">
    <citation type="submission" date="2021-01" db="EMBL/GenBank/DDBJ databases">
        <authorList>
            <person name="Corre E."/>
            <person name="Pelletier E."/>
            <person name="Niang G."/>
            <person name="Scheremetjew M."/>
            <person name="Finn R."/>
            <person name="Kale V."/>
            <person name="Holt S."/>
            <person name="Cochrane G."/>
            <person name="Meng A."/>
            <person name="Brown T."/>
            <person name="Cohen L."/>
        </authorList>
    </citation>
    <scope>NUCLEOTIDE SEQUENCE</scope>
    <source>
        <strain evidence="7">CCAC1681</strain>
    </source>
</reference>
<dbReference type="Pfam" id="PF05118">
    <property type="entry name" value="Asp_Arg_Hydrox"/>
    <property type="match status" value="2"/>
</dbReference>
<keyword evidence="2" id="KW-0223">Dioxygenase</keyword>
<gene>
    <name evidence="7" type="ORF">MSP1401_LOCUS4284</name>
</gene>
<dbReference type="PANTHER" id="PTHR46332:SF5">
    <property type="entry name" value="ASPARTATE BETA-HYDROXYLASE DOMAIN CONTAINING 2"/>
    <property type="match status" value="1"/>
</dbReference>
<dbReference type="PANTHER" id="PTHR46332">
    <property type="entry name" value="ASPARTATE BETA-HYDROXYLASE DOMAIN-CONTAINING PROTEIN 2"/>
    <property type="match status" value="1"/>
</dbReference>
<feature type="compositionally biased region" description="Basic and acidic residues" evidence="4">
    <location>
        <begin position="1"/>
        <end position="10"/>
    </location>
</feature>
<evidence type="ECO:0000256" key="3">
    <source>
        <dbReference type="ARBA" id="ARBA00023002"/>
    </source>
</evidence>
<feature type="domain" description="Aspartyl/asparaginy/proline hydroxylase" evidence="6">
    <location>
        <begin position="377"/>
        <end position="473"/>
    </location>
</feature>
<evidence type="ECO:0000256" key="1">
    <source>
        <dbReference type="ARBA" id="ARBA00007730"/>
    </source>
</evidence>
<evidence type="ECO:0000256" key="4">
    <source>
        <dbReference type="SAM" id="MobiDB-lite"/>
    </source>
</evidence>
<evidence type="ECO:0000259" key="6">
    <source>
        <dbReference type="Pfam" id="PF05118"/>
    </source>
</evidence>
<dbReference type="InterPro" id="IPR051821">
    <property type="entry name" value="Asp/Asn_beta-hydroxylase"/>
</dbReference>
<feature type="region of interest" description="Disordered" evidence="4">
    <location>
        <begin position="291"/>
        <end position="319"/>
    </location>
</feature>
<organism evidence="7">
    <name type="scientific">Micromonas pusilla</name>
    <name type="common">Picoplanktonic green alga</name>
    <name type="synonym">Chromulina pusilla</name>
    <dbReference type="NCBI Taxonomy" id="38833"/>
    <lineage>
        <taxon>Eukaryota</taxon>
        <taxon>Viridiplantae</taxon>
        <taxon>Chlorophyta</taxon>
        <taxon>Mamiellophyceae</taxon>
        <taxon>Mamiellales</taxon>
        <taxon>Mamiellaceae</taxon>
        <taxon>Micromonas</taxon>
    </lineage>
</organism>
<evidence type="ECO:0000313" key="7">
    <source>
        <dbReference type="EMBL" id="CAD8436703.1"/>
    </source>
</evidence>
<name>A0A7S0CX10_MICPS</name>
<protein>
    <recommendedName>
        <fullName evidence="6">Aspartyl/asparaginy/proline hydroxylase domain-containing protein</fullName>
    </recommendedName>
</protein>
<feature type="region of interest" description="Disordered" evidence="4">
    <location>
        <begin position="1"/>
        <end position="42"/>
    </location>
</feature>
<dbReference type="GO" id="GO:0016020">
    <property type="term" value="C:membrane"/>
    <property type="evidence" value="ECO:0007669"/>
    <property type="project" value="TreeGrafter"/>
</dbReference>
<sequence length="701" mass="75853">MSSPRARDADPSSGAADRSTRPVPGGRSKATTDDAASDVSDDEAQRGSLAPLAHHALATVVYCLVGYALWLANQREATSEAPELTDLEKRLLHYQSHPTAWVETRLPTTPGGWLSFGVCAWMAWNWSRRAYRVKKIMDARHAARAGALNRARLGNADIKRVGKREAAAAAARARAEAERITSNAASAGTPAPPLVPGDALNPCSDPRCLRCRPSAHEAALARNALRLRDLMKEDPSFAENVSPDVLALASKSRARVESQSRAHKRSLQAPTVFRLPGLCAVPIHERHGEGCVKGARKRRRAASSHGASRASPFGWREEKPTPRCACAAIWGDESSAESDVAILERAAPAISREVREAAFAPRSRKKPLDNDSVVFAPFDPAVRKGGDWSAVYLYRNGVKDRRNCEAFPAATAAVERLRNGCFGGGDVLRSGCAFGSAYISKLEPNTLITPHCGPSNARLRCSLGLVAPRRVAKRNGGGGVGARLWVFFFGAPSSRDARALRGETERDDLRDGGVPKTVRGRRTVTRRVVSWIVFVLWLSVKIVTFPIVAPCLVLVALLRAAMKAARPFLRAARAAATGEGLDVLWGFEHAAMAPACELIVANRKAEWREGECVLFDDSFVHSAEFRRGRSEGEEADAGYEAGALAEPRVVLIVDLWHPELSEADRRAIRVLYPPGMGAAAEAHAEETEGRKQKLAEFAARA</sequence>
<dbReference type="AlphaFoldDB" id="A0A7S0CX10"/>
<feature type="transmembrane region" description="Helical" evidence="5">
    <location>
        <begin position="531"/>
        <end position="558"/>
    </location>
</feature>
<evidence type="ECO:0000256" key="2">
    <source>
        <dbReference type="ARBA" id="ARBA00022964"/>
    </source>
</evidence>
<keyword evidence="5" id="KW-0812">Transmembrane</keyword>
<keyword evidence="5" id="KW-1133">Transmembrane helix</keyword>
<dbReference type="InterPro" id="IPR007803">
    <property type="entry name" value="Asp/Arg/Pro-Hydrxlase"/>
</dbReference>
<dbReference type="InterPro" id="IPR027443">
    <property type="entry name" value="IPNS-like_sf"/>
</dbReference>
<dbReference type="Gene3D" id="2.60.120.330">
    <property type="entry name" value="B-lactam Antibiotic, Isopenicillin N Synthase, Chain"/>
    <property type="match status" value="2"/>
</dbReference>
<evidence type="ECO:0000256" key="5">
    <source>
        <dbReference type="SAM" id="Phobius"/>
    </source>
</evidence>
<accession>A0A7S0CX10</accession>
<dbReference type="EMBL" id="HBEN01005236">
    <property type="protein sequence ID" value="CAD8436703.1"/>
    <property type="molecule type" value="Transcribed_RNA"/>
</dbReference>
<comment type="similarity">
    <text evidence="1">Belongs to the aspartyl/asparaginyl beta-hydroxylase family.</text>
</comment>
<keyword evidence="3" id="KW-0560">Oxidoreductase</keyword>
<dbReference type="GO" id="GO:0051213">
    <property type="term" value="F:dioxygenase activity"/>
    <property type="evidence" value="ECO:0007669"/>
    <property type="project" value="UniProtKB-KW"/>
</dbReference>